<dbReference type="InterPro" id="IPR011009">
    <property type="entry name" value="Kinase-like_dom_sf"/>
</dbReference>
<dbReference type="SUPFAM" id="SSF56112">
    <property type="entry name" value="Protein kinase-like (PK-like)"/>
    <property type="match status" value="1"/>
</dbReference>
<organism evidence="2">
    <name type="scientific">viral metagenome</name>
    <dbReference type="NCBI Taxonomy" id="1070528"/>
    <lineage>
        <taxon>unclassified sequences</taxon>
        <taxon>metagenomes</taxon>
        <taxon>organismal metagenomes</taxon>
    </lineage>
</organism>
<evidence type="ECO:0000313" key="2">
    <source>
        <dbReference type="EMBL" id="QHT96817.1"/>
    </source>
</evidence>
<protein>
    <recommendedName>
        <fullName evidence="1">Protein kinase domain-containing protein</fullName>
    </recommendedName>
</protein>
<dbReference type="AlphaFoldDB" id="A0A6C0IYP4"/>
<dbReference type="GO" id="GO:0004672">
    <property type="term" value="F:protein kinase activity"/>
    <property type="evidence" value="ECO:0007669"/>
    <property type="project" value="InterPro"/>
</dbReference>
<proteinExistence type="predicted"/>
<dbReference type="PROSITE" id="PS50011">
    <property type="entry name" value="PROTEIN_KINASE_DOM"/>
    <property type="match status" value="1"/>
</dbReference>
<reference evidence="2" key="1">
    <citation type="journal article" date="2020" name="Nature">
        <title>Giant virus diversity and host interactions through global metagenomics.</title>
        <authorList>
            <person name="Schulz F."/>
            <person name="Roux S."/>
            <person name="Paez-Espino D."/>
            <person name="Jungbluth S."/>
            <person name="Walsh D.A."/>
            <person name="Denef V.J."/>
            <person name="McMahon K.D."/>
            <person name="Konstantinidis K.T."/>
            <person name="Eloe-Fadrosh E.A."/>
            <person name="Kyrpides N.C."/>
            <person name="Woyke T."/>
        </authorList>
    </citation>
    <scope>NUCLEOTIDE SEQUENCE</scope>
    <source>
        <strain evidence="2">GVMAG-M-3300024336-7</strain>
    </source>
</reference>
<dbReference type="GO" id="GO:0005524">
    <property type="term" value="F:ATP binding"/>
    <property type="evidence" value="ECO:0007669"/>
    <property type="project" value="InterPro"/>
</dbReference>
<feature type="domain" description="Protein kinase" evidence="1">
    <location>
        <begin position="112"/>
        <end position="411"/>
    </location>
</feature>
<dbReference type="InterPro" id="IPR000719">
    <property type="entry name" value="Prot_kinase_dom"/>
</dbReference>
<evidence type="ECO:0000259" key="1">
    <source>
        <dbReference type="PROSITE" id="PS50011"/>
    </source>
</evidence>
<accession>A0A6C0IYP4</accession>
<dbReference type="EMBL" id="MN740267">
    <property type="protein sequence ID" value="QHT96817.1"/>
    <property type="molecule type" value="Genomic_DNA"/>
</dbReference>
<sequence>MSSIMNYDDSDMEIRDTVAYSGCHHKSDIIVSKHAVLSDIIKNPMFPLILESYAFNDRALPKEYIIDKIDSDGQYAIRLSGFRSYVEYTHFFDMVKLQTRATLADPWQQYMVRFPVHLKTGHGGDALDYTDIAEDSKACGYKLTRTKDFILSYIANTVAGYISEMALLRYEYDIINKLQELDSPHILETGSYLQSYTPFAFYEYLPTISHKYGTAHDLPKYVVTDPLSWKRVVFQVLHTIYVLQKTYRDFKHNDLHPANVCLVHRPKKTYVYFMEELVFTLPNIEVIPVVIDFERATMRDMPNPSIASQKFIEETVGLAVRSKTAKHARHIFDCDFRRRFHVTSDPNPFCDIYSFLIGILLTGRKQIMSESKIMMEYESFVKDVIPVKLQKTLPARPYHAVVLNRREHDWIVSEIKEKSKIIPTIEDILRHEYFVELQE</sequence>
<dbReference type="Gene3D" id="1.10.510.10">
    <property type="entry name" value="Transferase(Phosphotransferase) domain 1"/>
    <property type="match status" value="1"/>
</dbReference>
<name>A0A6C0IYP4_9ZZZZ</name>